<sequence length="237" mass="26701">MKKITFLAGLAFMLFSCNSEKKESSDGTSDNATEKVSNKDSGKSYDCLKDFEDDYGTLLTKEEMASVYPIADKAKVELRSGSYGQHIYTWESDRPSFTMEVSNMKMDVPDQNTIGIKNLSFYSDKKELKSAISSFDMSYKKLSDAELEKIQKNLEKADEEVKETGKDFMKVRAKSSWDAVEGLGSSSWYKWSDQWGGELVVLAGRANFTILTKISNDPDENRELAKKLAEKVIAKCK</sequence>
<accession>A0A4Q0XDI4</accession>
<dbReference type="OrthoDB" id="1492949at2"/>
<evidence type="ECO:0000313" key="4">
    <source>
        <dbReference type="Proteomes" id="UP000289792"/>
    </source>
</evidence>
<dbReference type="Proteomes" id="UP000289792">
    <property type="component" value="Unassembled WGS sequence"/>
</dbReference>
<feature type="compositionally biased region" description="Basic and acidic residues" evidence="2">
    <location>
        <begin position="32"/>
        <end position="44"/>
    </location>
</feature>
<evidence type="ECO:0000256" key="2">
    <source>
        <dbReference type="SAM" id="MobiDB-lite"/>
    </source>
</evidence>
<feature type="coiled-coil region" evidence="1">
    <location>
        <begin position="140"/>
        <end position="167"/>
    </location>
</feature>
<proteinExistence type="predicted"/>
<feature type="region of interest" description="Disordered" evidence="2">
    <location>
        <begin position="20"/>
        <end position="44"/>
    </location>
</feature>
<keyword evidence="4" id="KW-1185">Reference proteome</keyword>
<dbReference type="RefSeq" id="WP_129018239.1">
    <property type="nucleotide sequence ID" value="NZ_SDDZ01000010.1"/>
</dbReference>
<comment type="caution">
    <text evidence="3">The sequence shown here is derived from an EMBL/GenBank/DDBJ whole genome shotgun (WGS) entry which is preliminary data.</text>
</comment>
<gene>
    <name evidence="3" type="ORF">ESZ48_14590</name>
</gene>
<protein>
    <recommendedName>
        <fullName evidence="5">Lipoprotein</fullName>
    </recommendedName>
</protein>
<organism evidence="3 4">
    <name type="scientific">Gelidibacter gilvus</name>
    <dbReference type="NCBI Taxonomy" id="59602"/>
    <lineage>
        <taxon>Bacteria</taxon>
        <taxon>Pseudomonadati</taxon>
        <taxon>Bacteroidota</taxon>
        <taxon>Flavobacteriia</taxon>
        <taxon>Flavobacteriales</taxon>
        <taxon>Flavobacteriaceae</taxon>
        <taxon>Gelidibacter</taxon>
    </lineage>
</organism>
<dbReference type="EMBL" id="SDDZ01000010">
    <property type="protein sequence ID" value="RXJ45807.1"/>
    <property type="molecule type" value="Genomic_DNA"/>
</dbReference>
<reference evidence="3 4" key="1">
    <citation type="submission" date="2019-01" db="EMBL/GenBank/DDBJ databases">
        <title>Genome sequence of the Antarctic species Gelidibacter gilvus ACAM 158(T).</title>
        <authorList>
            <person name="Bowman J.P."/>
        </authorList>
    </citation>
    <scope>NUCLEOTIDE SEQUENCE [LARGE SCALE GENOMIC DNA]</scope>
    <source>
        <strain evidence="3 4">IC158</strain>
    </source>
</reference>
<dbReference type="PROSITE" id="PS51257">
    <property type="entry name" value="PROKAR_LIPOPROTEIN"/>
    <property type="match status" value="1"/>
</dbReference>
<evidence type="ECO:0008006" key="5">
    <source>
        <dbReference type="Google" id="ProtNLM"/>
    </source>
</evidence>
<name>A0A4Q0XDI4_9FLAO</name>
<evidence type="ECO:0000256" key="1">
    <source>
        <dbReference type="SAM" id="Coils"/>
    </source>
</evidence>
<keyword evidence="1" id="KW-0175">Coiled coil</keyword>
<dbReference type="AlphaFoldDB" id="A0A4Q0XDI4"/>
<evidence type="ECO:0000313" key="3">
    <source>
        <dbReference type="EMBL" id="RXJ45807.1"/>
    </source>
</evidence>